<evidence type="ECO:0000256" key="5">
    <source>
        <dbReference type="ARBA" id="ARBA00023017"/>
    </source>
</evidence>
<evidence type="ECO:0000256" key="8">
    <source>
        <dbReference type="ARBA" id="ARBA00072460"/>
    </source>
</evidence>
<accession>A0AAQ4S7C4</accession>
<comment type="subcellular location">
    <subcellularLocation>
        <location evidence="1">Cytoplasm</location>
        <location evidence="1">Cytoskeleton</location>
    </subcellularLocation>
</comment>
<sequence>KNTWFLYVYIFIATASLPLLCLPTCWLLRAQYPLLGTIRNVVLEFIPDNRIVTTLPTTCFALEAVIGEHDYQHNRVNQWTNLVLEQCLSQLTKLWKPFKYIVTCIILQKNGAGLQTASSCFWDNTSDGSCVERWENKSMYCIVTVFGVAI</sequence>
<dbReference type="GO" id="GO:0005874">
    <property type="term" value="C:microtubule"/>
    <property type="evidence" value="ECO:0007669"/>
    <property type="project" value="UniProtKB-KW"/>
</dbReference>
<reference evidence="10" key="3">
    <citation type="submission" date="2025-09" db="UniProtKB">
        <authorList>
            <consortium name="Ensembl"/>
        </authorList>
    </citation>
    <scope>IDENTIFICATION</scope>
</reference>
<keyword evidence="9" id="KW-1133">Transmembrane helix</keyword>
<dbReference type="Ensembl" id="ENSGACT00000075220.1">
    <property type="protein sequence ID" value="ENSGACP00000070813.1"/>
    <property type="gene ID" value="ENSGACG00000032037.1"/>
</dbReference>
<dbReference type="GO" id="GO:0005868">
    <property type="term" value="C:cytoplasmic dynein complex"/>
    <property type="evidence" value="ECO:0007669"/>
    <property type="project" value="TreeGrafter"/>
</dbReference>
<evidence type="ECO:0000256" key="2">
    <source>
        <dbReference type="ARBA" id="ARBA00005361"/>
    </source>
</evidence>
<name>A0AAQ4S7C4_GASAC</name>
<proteinExistence type="inferred from homology"/>
<evidence type="ECO:0000256" key="4">
    <source>
        <dbReference type="ARBA" id="ARBA00022701"/>
    </source>
</evidence>
<dbReference type="GO" id="GO:0007018">
    <property type="term" value="P:microtubule-based movement"/>
    <property type="evidence" value="ECO:0007669"/>
    <property type="project" value="TreeGrafter"/>
</dbReference>
<dbReference type="PANTHER" id="PTHR21255">
    <property type="entry name" value="T-COMPLEX-ASSOCIATED-TESTIS-EXPRESSED 1/ DYNEIN LIGHT CHAIN"/>
    <property type="match status" value="1"/>
</dbReference>
<dbReference type="Proteomes" id="UP000007635">
    <property type="component" value="Chromosome XVIII"/>
</dbReference>
<protein>
    <recommendedName>
        <fullName evidence="8">Dynein light chain Tctex-type 1</fullName>
    </recommendedName>
</protein>
<dbReference type="GO" id="GO:0045505">
    <property type="term" value="F:dynein intermediate chain binding"/>
    <property type="evidence" value="ECO:0007669"/>
    <property type="project" value="TreeGrafter"/>
</dbReference>
<reference evidence="10 11" key="1">
    <citation type="journal article" date="2021" name="G3 (Bethesda)">
        <title>Improved contiguity of the threespine stickleback genome using long-read sequencing.</title>
        <authorList>
            <person name="Nath S."/>
            <person name="Shaw D.E."/>
            <person name="White M.A."/>
        </authorList>
    </citation>
    <scope>NUCLEOTIDE SEQUENCE [LARGE SCALE GENOMIC DNA]</scope>
    <source>
        <strain evidence="10 11">Lake Benthic</strain>
    </source>
</reference>
<evidence type="ECO:0000256" key="1">
    <source>
        <dbReference type="ARBA" id="ARBA00004245"/>
    </source>
</evidence>
<evidence type="ECO:0000256" key="3">
    <source>
        <dbReference type="ARBA" id="ARBA00022490"/>
    </source>
</evidence>
<evidence type="ECO:0000313" key="11">
    <source>
        <dbReference type="Proteomes" id="UP000007635"/>
    </source>
</evidence>
<dbReference type="FunFam" id="3.30.1140.40:FF:000001">
    <property type="entry name" value="Dynein light chain Tctex-type 1"/>
    <property type="match status" value="1"/>
</dbReference>
<feature type="transmembrane region" description="Helical" evidence="9">
    <location>
        <begin position="6"/>
        <end position="28"/>
    </location>
</feature>
<keyword evidence="5" id="KW-0243">Dynein</keyword>
<keyword evidence="11" id="KW-1185">Reference proteome</keyword>
<dbReference type="Gene3D" id="3.30.1140.40">
    <property type="entry name" value="Tctex-1"/>
    <property type="match status" value="1"/>
</dbReference>
<dbReference type="PANTHER" id="PTHR21255:SF19">
    <property type="entry name" value="DYNEIN LIGHT CHAIN TCTEX-TYPE 1"/>
    <property type="match status" value="1"/>
</dbReference>
<evidence type="ECO:0000256" key="7">
    <source>
        <dbReference type="ARBA" id="ARBA00023212"/>
    </source>
</evidence>
<dbReference type="AlphaFoldDB" id="A0AAQ4S7C4"/>
<dbReference type="InterPro" id="IPR038586">
    <property type="entry name" value="Tctex-1-like_sf"/>
</dbReference>
<comment type="similarity">
    <text evidence="2">Belongs to the dynein light chain Tctex-type family.</text>
</comment>
<keyword evidence="9" id="KW-0472">Membrane</keyword>
<keyword evidence="6" id="KW-0505">Motor protein</keyword>
<dbReference type="Pfam" id="PF03645">
    <property type="entry name" value="Tctex-1"/>
    <property type="match status" value="1"/>
</dbReference>
<keyword evidence="4" id="KW-0493">Microtubule</keyword>
<dbReference type="GeneTree" id="ENSGT00940000154531"/>
<keyword evidence="9" id="KW-0812">Transmembrane</keyword>
<dbReference type="InterPro" id="IPR005334">
    <property type="entry name" value="Tctex-1-like"/>
</dbReference>
<keyword evidence="3" id="KW-0963">Cytoplasm</keyword>
<evidence type="ECO:0000313" key="10">
    <source>
        <dbReference type="Ensembl" id="ENSGACP00000070813.1"/>
    </source>
</evidence>
<evidence type="ECO:0000256" key="9">
    <source>
        <dbReference type="SAM" id="Phobius"/>
    </source>
</evidence>
<dbReference type="GO" id="GO:0005737">
    <property type="term" value="C:cytoplasm"/>
    <property type="evidence" value="ECO:0007669"/>
    <property type="project" value="TreeGrafter"/>
</dbReference>
<keyword evidence="7" id="KW-0206">Cytoskeleton</keyword>
<evidence type="ECO:0000256" key="6">
    <source>
        <dbReference type="ARBA" id="ARBA00023175"/>
    </source>
</evidence>
<reference evidence="10" key="2">
    <citation type="submission" date="2025-08" db="UniProtKB">
        <authorList>
            <consortium name="Ensembl"/>
        </authorList>
    </citation>
    <scope>IDENTIFICATION</scope>
</reference>
<organism evidence="10 11">
    <name type="scientific">Gasterosteus aculeatus aculeatus</name>
    <name type="common">three-spined stickleback</name>
    <dbReference type="NCBI Taxonomy" id="481459"/>
    <lineage>
        <taxon>Eukaryota</taxon>
        <taxon>Metazoa</taxon>
        <taxon>Chordata</taxon>
        <taxon>Craniata</taxon>
        <taxon>Vertebrata</taxon>
        <taxon>Euteleostomi</taxon>
        <taxon>Actinopterygii</taxon>
        <taxon>Neopterygii</taxon>
        <taxon>Teleostei</taxon>
        <taxon>Neoteleostei</taxon>
        <taxon>Acanthomorphata</taxon>
        <taxon>Eupercaria</taxon>
        <taxon>Perciformes</taxon>
        <taxon>Cottioidei</taxon>
        <taxon>Gasterosteales</taxon>
        <taxon>Gasterosteidae</taxon>
        <taxon>Gasterosteus</taxon>
    </lineage>
</organism>